<dbReference type="Proteomes" id="UP000002725">
    <property type="component" value="Chromosome"/>
</dbReference>
<dbReference type="Gene3D" id="3.30.70.20">
    <property type="match status" value="1"/>
</dbReference>
<evidence type="ECO:0000313" key="6">
    <source>
        <dbReference type="EMBL" id="ACF46159.1"/>
    </source>
</evidence>
<dbReference type="eggNOG" id="COG1149">
    <property type="taxonomic scope" value="Bacteria"/>
</dbReference>
<dbReference type="SUPFAM" id="SSF54862">
    <property type="entry name" value="4Fe-4S ferredoxins"/>
    <property type="match status" value="1"/>
</dbReference>
<reference evidence="6" key="1">
    <citation type="submission" date="2008-06" db="EMBL/GenBank/DDBJ databases">
        <title>Complete sequence of chromosome of Prosthecochloris aestuarii DSM 271.</title>
        <authorList>
            <consortium name="US DOE Joint Genome Institute"/>
            <person name="Lucas S."/>
            <person name="Copeland A."/>
            <person name="Lapidus A."/>
            <person name="Glavina del Rio T."/>
            <person name="Dalin E."/>
            <person name="Tice H."/>
            <person name="Bruce D."/>
            <person name="Goodwin L."/>
            <person name="Pitluck S."/>
            <person name="Schmutz J."/>
            <person name="Larimer F."/>
            <person name="Land M."/>
            <person name="Hauser L."/>
            <person name="Kyrpides N."/>
            <person name="Anderson I."/>
            <person name="Liu Z."/>
            <person name="Li T."/>
            <person name="Zhao F."/>
            <person name="Overmann J."/>
            <person name="Bryant D.A."/>
            <person name="Richardson P."/>
        </authorList>
    </citation>
    <scope>NUCLEOTIDE SEQUENCE [LARGE SCALE GENOMIC DNA]</scope>
    <source>
        <strain evidence="6">DSM 271</strain>
    </source>
</reference>
<feature type="domain" description="4Fe-4S ferredoxin-type" evidence="5">
    <location>
        <begin position="4"/>
        <end position="33"/>
    </location>
</feature>
<dbReference type="EMBL" id="CP001108">
    <property type="protein sequence ID" value="ACF46159.1"/>
    <property type="molecule type" value="Genomic_DNA"/>
</dbReference>
<evidence type="ECO:0000256" key="1">
    <source>
        <dbReference type="ARBA" id="ARBA00022723"/>
    </source>
</evidence>
<gene>
    <name evidence="6" type="ordered locus">Paes_1127</name>
</gene>
<dbReference type="PANTHER" id="PTHR42895:SF1">
    <property type="entry name" value="IRON-SULFUR CLUSTER PROTEIN"/>
    <property type="match status" value="1"/>
</dbReference>
<dbReference type="InterPro" id="IPR017896">
    <property type="entry name" value="4Fe4S_Fe-S-bd"/>
</dbReference>
<dbReference type="PROSITE" id="PS51379">
    <property type="entry name" value="4FE4S_FER_2"/>
    <property type="match status" value="2"/>
</dbReference>
<evidence type="ECO:0000259" key="5">
    <source>
        <dbReference type="PROSITE" id="PS51379"/>
    </source>
</evidence>
<name>B4S7X2_PROA2</name>
<proteinExistence type="predicted"/>
<evidence type="ECO:0000256" key="2">
    <source>
        <dbReference type="ARBA" id="ARBA00023004"/>
    </source>
</evidence>
<keyword evidence="2" id="KW-0408">Iron</keyword>
<dbReference type="RefSeq" id="WP_012505694.1">
    <property type="nucleotide sequence ID" value="NC_011059.1"/>
</dbReference>
<dbReference type="PANTHER" id="PTHR42895">
    <property type="entry name" value="IRON-SULFUR CLUSTER-BINDING PROTEIN-RELATED"/>
    <property type="match status" value="1"/>
</dbReference>
<feature type="domain" description="4Fe-4S ferredoxin-type" evidence="5">
    <location>
        <begin position="34"/>
        <end position="63"/>
    </location>
</feature>
<dbReference type="Pfam" id="PF13237">
    <property type="entry name" value="Fer4_10"/>
    <property type="match status" value="1"/>
</dbReference>
<dbReference type="InterPro" id="IPR017900">
    <property type="entry name" value="4Fe4S_Fe_S_CS"/>
</dbReference>
<dbReference type="KEGG" id="paa:Paes_1127"/>
<dbReference type="AlphaFoldDB" id="B4S7X2"/>
<dbReference type="HOGENOM" id="CLU_074768_0_0_10"/>
<evidence type="ECO:0000256" key="4">
    <source>
        <dbReference type="SAM" id="MobiDB-lite"/>
    </source>
</evidence>
<dbReference type="GO" id="GO:0046872">
    <property type="term" value="F:metal ion binding"/>
    <property type="evidence" value="ECO:0007669"/>
    <property type="project" value="UniProtKB-KW"/>
</dbReference>
<dbReference type="GO" id="GO:0051536">
    <property type="term" value="F:iron-sulfur cluster binding"/>
    <property type="evidence" value="ECO:0007669"/>
    <property type="project" value="UniProtKB-KW"/>
</dbReference>
<sequence>MKRTIVSIDEALCTGCGECIPGCPEGALQVIDGKARLVSDLFCDGLGACIKTCPYGAIAVEEREAEPYDERRVMKESIVPAGSNVIAAHLDHLRSHGETEYLNRALKYLKECDIAIPEKHLPSEQHQNIPAGGGCPGSAAQQFQTAGSSPGAVASAPSRLTHWPVQLHLVTPSAPCYHGSDLLLAADCAAFAAGDFHERFMSGRSLAIACPKLDTGIDRYIEKLVAMIDMAGIASITVVFMEVPCCGGLMTIVEQALARSVRTVPVRRVMMSVRGEVLLEETRNCETAGAPEERPRC</sequence>
<evidence type="ECO:0000256" key="3">
    <source>
        <dbReference type="ARBA" id="ARBA00023014"/>
    </source>
</evidence>
<dbReference type="InterPro" id="IPR052911">
    <property type="entry name" value="Corrinoid_activation_enz"/>
</dbReference>
<accession>B4S7X2</accession>
<organism evidence="6 7">
    <name type="scientific">Prosthecochloris aestuarii (strain DSM 271 / SK 413)</name>
    <dbReference type="NCBI Taxonomy" id="290512"/>
    <lineage>
        <taxon>Bacteria</taxon>
        <taxon>Pseudomonadati</taxon>
        <taxon>Chlorobiota</taxon>
        <taxon>Chlorobiia</taxon>
        <taxon>Chlorobiales</taxon>
        <taxon>Chlorobiaceae</taxon>
        <taxon>Prosthecochloris</taxon>
    </lineage>
</organism>
<evidence type="ECO:0000313" key="7">
    <source>
        <dbReference type="Proteomes" id="UP000002725"/>
    </source>
</evidence>
<keyword evidence="1" id="KW-0479">Metal-binding</keyword>
<feature type="region of interest" description="Disordered" evidence="4">
    <location>
        <begin position="125"/>
        <end position="155"/>
    </location>
</feature>
<keyword evidence="3" id="KW-0411">Iron-sulfur</keyword>
<dbReference type="STRING" id="290512.Paes_1127"/>
<dbReference type="PROSITE" id="PS00198">
    <property type="entry name" value="4FE4S_FER_1"/>
    <property type="match status" value="1"/>
</dbReference>
<keyword evidence="7" id="KW-1185">Reference proteome</keyword>
<protein>
    <submittedName>
        <fullName evidence="6">4Fe-4S ferredoxin iron-sulfur binding domain protein</fullName>
    </submittedName>
</protein>
<feature type="compositionally biased region" description="Low complexity" evidence="4">
    <location>
        <begin position="146"/>
        <end position="155"/>
    </location>
</feature>